<gene>
    <name evidence="1" type="ORF">GCM10007989_12960</name>
</gene>
<reference evidence="1" key="1">
    <citation type="journal article" date="2014" name="Int. J. Syst. Evol. Microbiol.">
        <title>Complete genome sequence of Corynebacterium casei LMG S-19264T (=DSM 44701T), isolated from a smear-ripened cheese.</title>
        <authorList>
            <consortium name="US DOE Joint Genome Institute (JGI-PGF)"/>
            <person name="Walter F."/>
            <person name="Albersmeier A."/>
            <person name="Kalinowski J."/>
            <person name="Ruckert C."/>
        </authorList>
    </citation>
    <scope>NUCLEOTIDE SEQUENCE</scope>
    <source>
        <strain evidence="1">KCTC 32437</strain>
    </source>
</reference>
<dbReference type="EMBL" id="BMZE01000001">
    <property type="protein sequence ID" value="GHA18971.1"/>
    <property type="molecule type" value="Genomic_DNA"/>
</dbReference>
<reference evidence="1" key="2">
    <citation type="submission" date="2020-09" db="EMBL/GenBank/DDBJ databases">
        <authorList>
            <person name="Sun Q."/>
            <person name="Kim S."/>
        </authorList>
    </citation>
    <scope>NUCLEOTIDE SEQUENCE</scope>
    <source>
        <strain evidence="1">KCTC 32437</strain>
    </source>
</reference>
<dbReference type="Proteomes" id="UP000646579">
    <property type="component" value="Unassembled WGS sequence"/>
</dbReference>
<sequence length="60" mass="6421">MTSSIKAIIQAADTNFDAAYAAAPYWAATARVAHPIGCNNRPNLHRAGYKVGATFFRPLA</sequence>
<name>A0A918S1B9_9HYPH</name>
<protein>
    <submittedName>
        <fullName evidence="1">Uncharacterized protein</fullName>
    </submittedName>
</protein>
<organism evidence="1 2">
    <name type="scientific">Devosia pacifica</name>
    <dbReference type="NCBI Taxonomy" id="1335967"/>
    <lineage>
        <taxon>Bacteria</taxon>
        <taxon>Pseudomonadati</taxon>
        <taxon>Pseudomonadota</taxon>
        <taxon>Alphaproteobacteria</taxon>
        <taxon>Hyphomicrobiales</taxon>
        <taxon>Devosiaceae</taxon>
        <taxon>Devosia</taxon>
    </lineage>
</organism>
<comment type="caution">
    <text evidence="1">The sequence shown here is derived from an EMBL/GenBank/DDBJ whole genome shotgun (WGS) entry which is preliminary data.</text>
</comment>
<evidence type="ECO:0000313" key="2">
    <source>
        <dbReference type="Proteomes" id="UP000646579"/>
    </source>
</evidence>
<accession>A0A918S1B9</accession>
<keyword evidence="2" id="KW-1185">Reference proteome</keyword>
<dbReference type="AlphaFoldDB" id="A0A918S1B9"/>
<proteinExistence type="predicted"/>
<evidence type="ECO:0000313" key="1">
    <source>
        <dbReference type="EMBL" id="GHA18971.1"/>
    </source>
</evidence>